<dbReference type="GO" id="GO:0000160">
    <property type="term" value="P:phosphorelay signal transduction system"/>
    <property type="evidence" value="ECO:0007669"/>
    <property type="project" value="InterPro"/>
</dbReference>
<evidence type="ECO:0000259" key="5">
    <source>
        <dbReference type="PROSITE" id="PS50110"/>
    </source>
</evidence>
<dbReference type="SMART" id="SM00448">
    <property type="entry name" value="REC"/>
    <property type="match status" value="1"/>
</dbReference>
<dbReference type="CDD" id="cd06170">
    <property type="entry name" value="LuxR_C_like"/>
    <property type="match status" value="1"/>
</dbReference>
<dbReference type="Pfam" id="PF00072">
    <property type="entry name" value="Response_reg"/>
    <property type="match status" value="1"/>
</dbReference>
<gene>
    <name evidence="6" type="ORF">K4G66_19690</name>
</gene>
<dbReference type="SUPFAM" id="SSF52172">
    <property type="entry name" value="CheY-like"/>
    <property type="match status" value="1"/>
</dbReference>
<dbReference type="SUPFAM" id="SSF46894">
    <property type="entry name" value="C-terminal effector domain of the bipartite response regulators"/>
    <property type="match status" value="1"/>
</dbReference>
<evidence type="ECO:0000313" key="6">
    <source>
        <dbReference type="EMBL" id="WKN34599.1"/>
    </source>
</evidence>
<sequence>MHVIDILVVDDHQMIREGIKASLQDIPDIQVVAEAANNKDALQKLRECPEVSVVVMDISLGEGEKEDGTETTRAIVQQFPHVQVLALSMHDEEAHITSMLQAGAIGYLLKDTDMDELVAAIRAVGNGESYFCRRVSNTMMNRFMQGKKKAVQGNHACPEQLTKREREILKLIAEENTNPEIAEKLFISTRTVDTHRRNLILKLNVKNTAGLVRYAIKHELVHL</sequence>
<feature type="modified residue" description="4-aspartylphosphate" evidence="3">
    <location>
        <position position="57"/>
    </location>
</feature>
<dbReference type="AlphaFoldDB" id="A0AA49JER5"/>
<protein>
    <submittedName>
        <fullName evidence="6">Response regulator transcription factor</fullName>
    </submittedName>
</protein>
<proteinExistence type="predicted"/>
<dbReference type="InterPro" id="IPR011006">
    <property type="entry name" value="CheY-like_superfamily"/>
</dbReference>
<dbReference type="Gene3D" id="3.40.50.2300">
    <property type="match status" value="1"/>
</dbReference>
<dbReference type="GO" id="GO:0003677">
    <property type="term" value="F:DNA binding"/>
    <property type="evidence" value="ECO:0007669"/>
    <property type="project" value="UniProtKB-KW"/>
</dbReference>
<keyword evidence="1 3" id="KW-0597">Phosphoprotein</keyword>
<dbReference type="PRINTS" id="PR00038">
    <property type="entry name" value="HTHLUXR"/>
</dbReference>
<evidence type="ECO:0000256" key="2">
    <source>
        <dbReference type="ARBA" id="ARBA00023125"/>
    </source>
</evidence>
<dbReference type="InterPro" id="IPR039420">
    <property type="entry name" value="WalR-like"/>
</dbReference>
<dbReference type="PANTHER" id="PTHR43214:SF43">
    <property type="entry name" value="TWO-COMPONENT RESPONSE REGULATOR"/>
    <property type="match status" value="1"/>
</dbReference>
<evidence type="ECO:0000259" key="4">
    <source>
        <dbReference type="PROSITE" id="PS50043"/>
    </source>
</evidence>
<dbReference type="PROSITE" id="PS50110">
    <property type="entry name" value="RESPONSE_REGULATORY"/>
    <property type="match status" value="1"/>
</dbReference>
<evidence type="ECO:0000256" key="3">
    <source>
        <dbReference type="PROSITE-ProRule" id="PRU00169"/>
    </source>
</evidence>
<reference evidence="6" key="2">
    <citation type="journal article" date="2024" name="Antonie Van Leeuwenhoek">
        <title>Roseihalotalea indica gen. nov., sp. nov., a halophilic Bacteroidetes from mesopelagic Southwest Indian Ocean with higher carbohydrate metabolic potential.</title>
        <authorList>
            <person name="Chen B."/>
            <person name="Zhang M."/>
            <person name="Lin D."/>
            <person name="Ye J."/>
            <person name="Tang K."/>
        </authorList>
    </citation>
    <scope>NUCLEOTIDE SEQUENCE</scope>
    <source>
        <strain evidence="6">TK19036</strain>
    </source>
</reference>
<dbReference type="InterPro" id="IPR058245">
    <property type="entry name" value="NreC/VraR/RcsB-like_REC"/>
</dbReference>
<dbReference type="InterPro" id="IPR000792">
    <property type="entry name" value="Tscrpt_reg_LuxR_C"/>
</dbReference>
<dbReference type="SMART" id="SM00421">
    <property type="entry name" value="HTH_LUXR"/>
    <property type="match status" value="1"/>
</dbReference>
<dbReference type="InterPro" id="IPR016032">
    <property type="entry name" value="Sig_transdc_resp-reg_C-effctor"/>
</dbReference>
<feature type="domain" description="Response regulatory" evidence="5">
    <location>
        <begin position="5"/>
        <end position="125"/>
    </location>
</feature>
<evidence type="ECO:0000256" key="1">
    <source>
        <dbReference type="ARBA" id="ARBA00022553"/>
    </source>
</evidence>
<name>A0AA49JER5_9BACT</name>
<reference evidence="6" key="1">
    <citation type="journal article" date="2023" name="Comput. Struct. Biotechnol. J.">
        <title>Discovery of a novel marine Bacteroidetes with a rich repertoire of carbohydrate-active enzymes.</title>
        <authorList>
            <person name="Chen B."/>
            <person name="Liu G."/>
            <person name="Chen Q."/>
            <person name="Wang H."/>
            <person name="Liu L."/>
            <person name="Tang K."/>
        </authorList>
    </citation>
    <scope>NUCLEOTIDE SEQUENCE</scope>
    <source>
        <strain evidence="6">TK19036</strain>
    </source>
</reference>
<keyword evidence="2" id="KW-0238">DNA-binding</keyword>
<organism evidence="6">
    <name type="scientific">Roseihalotalea indica</name>
    <dbReference type="NCBI Taxonomy" id="2867963"/>
    <lineage>
        <taxon>Bacteria</taxon>
        <taxon>Pseudomonadati</taxon>
        <taxon>Bacteroidota</taxon>
        <taxon>Cytophagia</taxon>
        <taxon>Cytophagales</taxon>
        <taxon>Catalimonadaceae</taxon>
        <taxon>Roseihalotalea</taxon>
    </lineage>
</organism>
<dbReference type="PANTHER" id="PTHR43214">
    <property type="entry name" value="TWO-COMPONENT RESPONSE REGULATOR"/>
    <property type="match status" value="1"/>
</dbReference>
<dbReference type="EMBL" id="CP120682">
    <property type="protein sequence ID" value="WKN34599.1"/>
    <property type="molecule type" value="Genomic_DNA"/>
</dbReference>
<dbReference type="GO" id="GO:0006355">
    <property type="term" value="P:regulation of DNA-templated transcription"/>
    <property type="evidence" value="ECO:0007669"/>
    <property type="project" value="InterPro"/>
</dbReference>
<dbReference type="PROSITE" id="PS50043">
    <property type="entry name" value="HTH_LUXR_2"/>
    <property type="match status" value="1"/>
</dbReference>
<feature type="domain" description="HTH luxR-type" evidence="4">
    <location>
        <begin position="154"/>
        <end position="219"/>
    </location>
</feature>
<accession>A0AA49JER5</accession>
<dbReference type="InterPro" id="IPR001789">
    <property type="entry name" value="Sig_transdc_resp-reg_receiver"/>
</dbReference>
<dbReference type="Pfam" id="PF00196">
    <property type="entry name" value="GerE"/>
    <property type="match status" value="1"/>
</dbReference>
<dbReference type="CDD" id="cd17535">
    <property type="entry name" value="REC_NarL-like"/>
    <property type="match status" value="1"/>
</dbReference>